<reference evidence="6 7" key="1">
    <citation type="submission" date="2022-12" db="EMBL/GenBank/DDBJ databases">
        <title>Chromosome-level genome of Tegillarca granosa.</title>
        <authorList>
            <person name="Kim J."/>
        </authorList>
    </citation>
    <scope>NUCLEOTIDE SEQUENCE [LARGE SCALE GENOMIC DNA]</scope>
    <source>
        <strain evidence="6">Teg-2019</strain>
        <tissue evidence="6">Adductor muscle</tissue>
    </source>
</reference>
<feature type="transmembrane region" description="Helical" evidence="5">
    <location>
        <begin position="70"/>
        <end position="89"/>
    </location>
</feature>
<feature type="transmembrane region" description="Helical" evidence="5">
    <location>
        <begin position="95"/>
        <end position="115"/>
    </location>
</feature>
<comment type="caution">
    <text evidence="6">The sequence shown here is derived from an EMBL/GenBank/DDBJ whole genome shotgun (WGS) entry which is preliminary data.</text>
</comment>
<dbReference type="PANTHER" id="PTHR24064">
    <property type="entry name" value="SOLUTE CARRIER FAMILY 22 MEMBER"/>
    <property type="match status" value="1"/>
</dbReference>
<keyword evidence="4 5" id="KW-0472">Membrane</keyword>
<dbReference type="InterPro" id="IPR005828">
    <property type="entry name" value="MFS_sugar_transport-like"/>
</dbReference>
<organism evidence="6 7">
    <name type="scientific">Tegillarca granosa</name>
    <name type="common">Malaysian cockle</name>
    <name type="synonym">Anadara granosa</name>
    <dbReference type="NCBI Taxonomy" id="220873"/>
    <lineage>
        <taxon>Eukaryota</taxon>
        <taxon>Metazoa</taxon>
        <taxon>Spiralia</taxon>
        <taxon>Lophotrochozoa</taxon>
        <taxon>Mollusca</taxon>
        <taxon>Bivalvia</taxon>
        <taxon>Autobranchia</taxon>
        <taxon>Pteriomorphia</taxon>
        <taxon>Arcoida</taxon>
        <taxon>Arcoidea</taxon>
        <taxon>Arcidae</taxon>
        <taxon>Tegillarca</taxon>
    </lineage>
</organism>
<sequence length="283" mass="31727">MIPISTFIRSQDCVNGHTYPVPKDRTFVTELDLVCERAGLSELSQTLIMIGQAFGAAIFTSLADRYGRKPIHVFCHIGLFGITLGLAFIQSYTAFAVLRFFVGGLGLTSAILMIEMLPMQSRYIPECLGLTTWTTGVCLVAVFGYFMRNLSWRYMQIALAMVIDESVRWLIANGKIKEAERIIRKAARWNRITYEDVMKRVTEKTGQVALATVSTVFTLIGKYAITGSFSTIFLYTPELYPTNLSFLHPDFKIKGATERFVSSPEEVMEAIDEGKSNRHVAVT</sequence>
<dbReference type="SUPFAM" id="SSF103473">
    <property type="entry name" value="MFS general substrate transporter"/>
    <property type="match status" value="1"/>
</dbReference>
<evidence type="ECO:0008006" key="8">
    <source>
        <dbReference type="Google" id="ProtNLM"/>
    </source>
</evidence>
<evidence type="ECO:0000256" key="3">
    <source>
        <dbReference type="ARBA" id="ARBA00022989"/>
    </source>
</evidence>
<feature type="non-terminal residue" evidence="6">
    <location>
        <position position="283"/>
    </location>
</feature>
<feature type="transmembrane region" description="Helical" evidence="5">
    <location>
        <begin position="127"/>
        <end position="146"/>
    </location>
</feature>
<proteinExistence type="predicted"/>
<gene>
    <name evidence="6" type="ORF">KUTeg_005727</name>
</gene>
<evidence type="ECO:0000313" key="7">
    <source>
        <dbReference type="Proteomes" id="UP001217089"/>
    </source>
</evidence>
<dbReference type="Proteomes" id="UP001217089">
    <property type="component" value="Unassembled WGS sequence"/>
</dbReference>
<keyword evidence="2 5" id="KW-0812">Transmembrane</keyword>
<dbReference type="Gene3D" id="1.20.1250.20">
    <property type="entry name" value="MFS general substrate transporter like domains"/>
    <property type="match status" value="1"/>
</dbReference>
<evidence type="ECO:0000256" key="5">
    <source>
        <dbReference type="SAM" id="Phobius"/>
    </source>
</evidence>
<dbReference type="EMBL" id="JARBDR010000257">
    <property type="protein sequence ID" value="KAJ8316721.1"/>
    <property type="molecule type" value="Genomic_DNA"/>
</dbReference>
<comment type="subcellular location">
    <subcellularLocation>
        <location evidence="1">Membrane</location>
        <topology evidence="1">Multi-pass membrane protein</topology>
    </subcellularLocation>
</comment>
<accession>A0ABQ9FKQ2</accession>
<evidence type="ECO:0000256" key="2">
    <source>
        <dbReference type="ARBA" id="ARBA00022692"/>
    </source>
</evidence>
<keyword evidence="3 5" id="KW-1133">Transmembrane helix</keyword>
<evidence type="ECO:0000313" key="6">
    <source>
        <dbReference type="EMBL" id="KAJ8316721.1"/>
    </source>
</evidence>
<evidence type="ECO:0000256" key="1">
    <source>
        <dbReference type="ARBA" id="ARBA00004141"/>
    </source>
</evidence>
<dbReference type="Pfam" id="PF00083">
    <property type="entry name" value="Sugar_tr"/>
    <property type="match status" value="1"/>
</dbReference>
<dbReference type="InterPro" id="IPR036259">
    <property type="entry name" value="MFS_trans_sf"/>
</dbReference>
<evidence type="ECO:0000256" key="4">
    <source>
        <dbReference type="ARBA" id="ARBA00023136"/>
    </source>
</evidence>
<feature type="transmembrane region" description="Helical" evidence="5">
    <location>
        <begin position="208"/>
        <end position="235"/>
    </location>
</feature>
<name>A0ABQ9FKQ2_TEGGR</name>
<protein>
    <recommendedName>
        <fullName evidence="8">Major facilitator superfamily (MFS) profile domain-containing protein</fullName>
    </recommendedName>
</protein>
<keyword evidence="7" id="KW-1185">Reference proteome</keyword>